<dbReference type="PANTHER" id="PTHR45566">
    <property type="entry name" value="HTH-TYPE TRANSCRIPTIONAL REGULATOR YHJB-RELATED"/>
    <property type="match status" value="1"/>
</dbReference>
<gene>
    <name evidence="7" type="ORF">FBZ82_103156</name>
</gene>
<evidence type="ECO:0000256" key="4">
    <source>
        <dbReference type="SAM" id="MobiDB-lite"/>
    </source>
</evidence>
<feature type="region of interest" description="Disordered" evidence="4">
    <location>
        <begin position="144"/>
        <end position="173"/>
    </location>
</feature>
<dbReference type="CDD" id="cd06170">
    <property type="entry name" value="LuxR_C_like"/>
    <property type="match status" value="1"/>
</dbReference>
<protein>
    <submittedName>
        <fullName evidence="7">LuxR family two component transcriptional regulator</fullName>
    </submittedName>
</protein>
<reference evidence="7 8" key="1">
    <citation type="submission" date="2019-06" db="EMBL/GenBank/DDBJ databases">
        <title>Genomic Encyclopedia of Type Strains, Phase IV (KMG-V): Genome sequencing to study the core and pangenomes of soil and plant-associated prokaryotes.</title>
        <authorList>
            <person name="Whitman W."/>
        </authorList>
    </citation>
    <scope>NUCLEOTIDE SEQUENCE [LARGE SCALE GENOMIC DNA]</scope>
    <source>
        <strain evidence="7 8">BR 11796</strain>
    </source>
</reference>
<name>A0A560BEX6_AZOBR</name>
<evidence type="ECO:0000256" key="3">
    <source>
        <dbReference type="PROSITE-ProRule" id="PRU00169"/>
    </source>
</evidence>
<dbReference type="PANTHER" id="PTHR45566:SF1">
    <property type="entry name" value="HTH-TYPE TRANSCRIPTIONAL REGULATOR YHJB-RELATED"/>
    <property type="match status" value="1"/>
</dbReference>
<dbReference type="PROSITE" id="PS50110">
    <property type="entry name" value="RESPONSE_REGULATORY"/>
    <property type="match status" value="1"/>
</dbReference>
<evidence type="ECO:0000256" key="1">
    <source>
        <dbReference type="ARBA" id="ARBA00022553"/>
    </source>
</evidence>
<evidence type="ECO:0000313" key="7">
    <source>
        <dbReference type="EMBL" id="TWA71184.1"/>
    </source>
</evidence>
<dbReference type="InterPro" id="IPR058245">
    <property type="entry name" value="NreC/VraR/RcsB-like_REC"/>
</dbReference>
<organism evidence="7 8">
    <name type="scientific">Azospirillum brasilense</name>
    <dbReference type="NCBI Taxonomy" id="192"/>
    <lineage>
        <taxon>Bacteria</taxon>
        <taxon>Pseudomonadati</taxon>
        <taxon>Pseudomonadota</taxon>
        <taxon>Alphaproteobacteria</taxon>
        <taxon>Rhodospirillales</taxon>
        <taxon>Azospirillaceae</taxon>
        <taxon>Azospirillum</taxon>
    </lineage>
</organism>
<dbReference type="InterPro" id="IPR011006">
    <property type="entry name" value="CheY-like_superfamily"/>
</dbReference>
<dbReference type="GO" id="GO:0006355">
    <property type="term" value="P:regulation of DNA-templated transcription"/>
    <property type="evidence" value="ECO:0007669"/>
    <property type="project" value="InterPro"/>
</dbReference>
<dbReference type="SUPFAM" id="SSF46894">
    <property type="entry name" value="C-terminal effector domain of the bipartite response regulators"/>
    <property type="match status" value="1"/>
</dbReference>
<keyword evidence="1 3" id="KW-0597">Phosphoprotein</keyword>
<evidence type="ECO:0000313" key="8">
    <source>
        <dbReference type="Proteomes" id="UP000316083"/>
    </source>
</evidence>
<dbReference type="InterPro" id="IPR001789">
    <property type="entry name" value="Sig_transdc_resp-reg_receiver"/>
</dbReference>
<accession>A0A560BEX6</accession>
<evidence type="ECO:0000259" key="6">
    <source>
        <dbReference type="PROSITE" id="PS50110"/>
    </source>
</evidence>
<dbReference type="SMART" id="SM00421">
    <property type="entry name" value="HTH_LUXR"/>
    <property type="match status" value="1"/>
</dbReference>
<dbReference type="AlphaFoldDB" id="A0A560BEX6"/>
<dbReference type="InterPro" id="IPR016032">
    <property type="entry name" value="Sig_transdc_resp-reg_C-effctor"/>
</dbReference>
<sequence length="229" mass="24354">MESSAEKPTLNVLLADDHLLFRDGLRRLLAQSDDSMVFHEAGTFDDVRRLCDGAIAFDLILLDLGMPGWNGFSLLGDIHQRLPEALLVVVSGSEKRSDLLAALENGAAGFIPKSSSAKVLMGALQLVLAGGVYLPEQAIRGDRMADSAPHAGNGAADSDPLGTLADGAGDQLTPRQRDVLNRLRDGKSNKQIAHELGLTEGTVKVHVTAILRQLGVRNRTQAAITANGF</sequence>
<dbReference type="Gene3D" id="3.40.50.2300">
    <property type="match status" value="1"/>
</dbReference>
<dbReference type="GO" id="GO:0000160">
    <property type="term" value="P:phosphorelay signal transduction system"/>
    <property type="evidence" value="ECO:0007669"/>
    <property type="project" value="InterPro"/>
</dbReference>
<feature type="modified residue" description="4-aspartylphosphate" evidence="3">
    <location>
        <position position="63"/>
    </location>
</feature>
<dbReference type="PROSITE" id="PS50043">
    <property type="entry name" value="HTH_LUXR_2"/>
    <property type="match status" value="1"/>
</dbReference>
<comment type="caution">
    <text evidence="7">The sequence shown here is derived from an EMBL/GenBank/DDBJ whole genome shotgun (WGS) entry which is preliminary data.</text>
</comment>
<dbReference type="Proteomes" id="UP000316083">
    <property type="component" value="Unassembled WGS sequence"/>
</dbReference>
<dbReference type="Pfam" id="PF00196">
    <property type="entry name" value="GerE"/>
    <property type="match status" value="1"/>
</dbReference>
<evidence type="ECO:0000256" key="2">
    <source>
        <dbReference type="ARBA" id="ARBA00023125"/>
    </source>
</evidence>
<dbReference type="GO" id="GO:0003677">
    <property type="term" value="F:DNA binding"/>
    <property type="evidence" value="ECO:0007669"/>
    <property type="project" value="UniProtKB-KW"/>
</dbReference>
<dbReference type="CDD" id="cd17535">
    <property type="entry name" value="REC_NarL-like"/>
    <property type="match status" value="1"/>
</dbReference>
<keyword evidence="2" id="KW-0238">DNA-binding</keyword>
<feature type="domain" description="HTH luxR-type" evidence="5">
    <location>
        <begin position="165"/>
        <end position="229"/>
    </location>
</feature>
<dbReference type="EMBL" id="VITF01000003">
    <property type="protein sequence ID" value="TWA71184.1"/>
    <property type="molecule type" value="Genomic_DNA"/>
</dbReference>
<dbReference type="InterPro" id="IPR000792">
    <property type="entry name" value="Tscrpt_reg_LuxR_C"/>
</dbReference>
<evidence type="ECO:0000259" key="5">
    <source>
        <dbReference type="PROSITE" id="PS50043"/>
    </source>
</evidence>
<dbReference type="Pfam" id="PF00072">
    <property type="entry name" value="Response_reg"/>
    <property type="match status" value="1"/>
</dbReference>
<dbReference type="SUPFAM" id="SSF52172">
    <property type="entry name" value="CheY-like"/>
    <property type="match status" value="1"/>
</dbReference>
<feature type="domain" description="Response regulatory" evidence="6">
    <location>
        <begin position="11"/>
        <end position="128"/>
    </location>
</feature>
<dbReference type="InterPro" id="IPR051015">
    <property type="entry name" value="EvgA-like"/>
</dbReference>
<proteinExistence type="predicted"/>
<dbReference type="SMART" id="SM00448">
    <property type="entry name" value="REC"/>
    <property type="match status" value="1"/>
</dbReference>
<dbReference type="PRINTS" id="PR00038">
    <property type="entry name" value="HTHLUXR"/>
</dbReference>